<feature type="compositionally biased region" description="Low complexity" evidence="6">
    <location>
        <begin position="1236"/>
        <end position="1251"/>
    </location>
</feature>
<dbReference type="SMART" id="SM00248">
    <property type="entry name" value="ANK"/>
    <property type="match status" value="6"/>
</dbReference>
<keyword evidence="1" id="KW-0677">Repeat</keyword>
<dbReference type="STRING" id="6669.E9HJ13"/>
<feature type="repeat" description="ANK" evidence="5">
    <location>
        <begin position="651"/>
        <end position="685"/>
    </location>
</feature>
<evidence type="ECO:0000313" key="7">
    <source>
        <dbReference type="EMBL" id="EFX68275.1"/>
    </source>
</evidence>
<evidence type="ECO:0000256" key="3">
    <source>
        <dbReference type="ARBA" id="ARBA00037385"/>
    </source>
</evidence>
<evidence type="ECO:0000256" key="2">
    <source>
        <dbReference type="ARBA" id="ARBA00023043"/>
    </source>
</evidence>
<dbReference type="eggNOG" id="KOG0508">
    <property type="taxonomic scope" value="Eukaryota"/>
</dbReference>
<protein>
    <recommendedName>
        <fullName evidence="4">Ankyrin repeat domain-containing protein 54</fullName>
    </recommendedName>
</protein>
<gene>
    <name evidence="7" type="ORF">DAPPUDRAFT_330257</name>
</gene>
<dbReference type="KEGG" id="dpx:DAPPUDRAFT_330257"/>
<feature type="compositionally biased region" description="Acidic residues" evidence="6">
    <location>
        <begin position="521"/>
        <end position="535"/>
    </location>
</feature>
<dbReference type="PANTHER" id="PTHR24197:SF44">
    <property type="entry name" value="ANKYRIN REPEAT DOMAIN-CONTAINING PROTEIN 54"/>
    <property type="match status" value="1"/>
</dbReference>
<evidence type="ECO:0000256" key="1">
    <source>
        <dbReference type="ARBA" id="ARBA00022737"/>
    </source>
</evidence>
<dbReference type="PhylomeDB" id="E9HJ13"/>
<feature type="compositionally biased region" description="Acidic residues" evidence="6">
    <location>
        <begin position="1277"/>
        <end position="1291"/>
    </location>
</feature>
<dbReference type="Proteomes" id="UP000000305">
    <property type="component" value="Unassembled WGS sequence"/>
</dbReference>
<dbReference type="HOGENOM" id="CLU_248104_0_0_1"/>
<feature type="repeat" description="ANK" evidence="5">
    <location>
        <begin position="858"/>
        <end position="881"/>
    </location>
</feature>
<dbReference type="Pfam" id="PF12796">
    <property type="entry name" value="Ank_2"/>
    <property type="match status" value="2"/>
</dbReference>
<feature type="repeat" description="ANK" evidence="5">
    <location>
        <begin position="102"/>
        <end position="125"/>
    </location>
</feature>
<dbReference type="PANTHER" id="PTHR24197">
    <property type="entry name" value="ANKYRIN REPEAT DOMAIN-CONTAINING PROTEIN 61"/>
    <property type="match status" value="1"/>
</dbReference>
<keyword evidence="2 5" id="KW-0040">ANK repeat</keyword>
<dbReference type="InterPro" id="IPR002110">
    <property type="entry name" value="Ankyrin_rpt"/>
</dbReference>
<evidence type="ECO:0000256" key="5">
    <source>
        <dbReference type="PROSITE-ProRule" id="PRU00023"/>
    </source>
</evidence>
<dbReference type="OrthoDB" id="194358at2759"/>
<evidence type="ECO:0000313" key="8">
    <source>
        <dbReference type="Proteomes" id="UP000000305"/>
    </source>
</evidence>
<dbReference type="Gene3D" id="1.25.40.20">
    <property type="entry name" value="Ankyrin repeat-containing domain"/>
    <property type="match status" value="4"/>
</dbReference>
<sequence>MEESREKVKMVWRKIWRRFWSDEDYPMEMIKKWRKVLRRVPANYTPPASYPLPSTDPQLITYEDCEAFFQAVTGGSSQDVTDILQTHGPAVTTELSTSYNEHGQTPLLVAIQLGNLEMVQFLVDKLDVPIVQIGRFVCGGVEYLDVPALYAAIVSGELDIAAYLLTAEVRSHQTNPMIDSIVSSPNGRQEKINILELMGAVNFYFYETHPAPQNGLKYWRAALHLRHSTAADEPDLPKTILPSDAGLAFGLTSEFTTLEQLEQLSSNTFELFTQGLLVSQRVLDMVHPDGPHIFNLTYLCRCASVYSFGQQEQSGEASIRVLRLFLQQSEQGLEWKGWKTSRIVNWALDIMTKSVAHLRQKKPAGQEEFPFASLMATFDFACSYMSHLQANRRLENIYPNTLVSLAGFIVELIFWASELTPQWSHQDRQQFERSLSLFIAKDHRWGNANQNLLHTICNLTSLGNMLVAEIHQDMDDNADDSSSSSSDSGSQVSGSLTGSYGHSDDGLDDNSEFDWSNYNDDGSDLDSSSDCDADAGGDLIDSPDISPAPADGDESQNVRDDDVSNLSEDGVIDPYDYDYSTDVSGCPSCAHHRDAQMWSDERDDAEFVEVMSNHGDEEEPTITRAEDSQLLLSVTRLILGLGADPNAANLHGSTPLHLLAMNRGSVIAQSRMLLEYGARIDQQQLNQSNWTPLMLFQQWQSQLASQGHPDPDLQFIINYVPPPSLRCLASQVLHKSGILFDEDHIQRNLSLTCANKMEESREKVKMVWRKIWRRFWSDEDYPMEMIKKWRKVLRRVPANYTPPASYPLPSTDPQLITYEDCEAFFQAVTGGSSQDVTDILQTHGPAVTTELSTSYNEHGQTPLLVAIQLGNLEMVQILVDKLDVPIVQIGRFVCGGVEYLDVPALYAAIVSGELDIAAYLLTAEVRSHQTNPMIDSIVSSPNGRQEKINILELMGAVNFYFYETHPAPQNGLKYWRAALHLRHSTAADEPDLPKTILPSDAGLAFGLTSEFTTLEQLEQLSSNTFELFTQGLLVSQRVLDMVHPDGPHIFNLTYLCRCASVYSFGQQEQSGEASIRVLRLFLQQSEQGLEWKGWKTSRIVNWALDIMTKSVAHLRQKKPAGQEEFPFASLMATFDFACSYMSHLQANRRLENIYPNTLVSLAGFIVELIFWASELTPQWSHQDRQQFERSLSLFIAKDHRWGNANQNLLHTICNLTSLGNMLVAEIHQDMDDNADDSSSSSSDSGSQVSGSLTGSYGHSDDGLDDNSEFDWSNYNDDGSDLDSSSDCDADAGGDLIDSPDISPAPADGDESQNVRDDDVSNLSEDGVIDPYDYDYSTDVSGCPSCAHHRDAQMWSDERDDAEFVEVMSNHGDEEEPTITRAEDSQLLLSVTRLILGLGADPNAANLHGSTPLHLLAMNRGSVIAQSRMLLEYGARIDQQQLNQSNWTPLMLFQQWQSQLASQGHPDPDLQFIINYVPPPSLRCLASQVLHKSGILFDEDHVPPALRHFLQSII</sequence>
<feature type="region of interest" description="Disordered" evidence="6">
    <location>
        <begin position="1231"/>
        <end position="1328"/>
    </location>
</feature>
<feature type="repeat" description="ANK" evidence="5">
    <location>
        <begin position="1407"/>
        <end position="1441"/>
    </location>
</feature>
<proteinExistence type="predicted"/>
<dbReference type="SUPFAM" id="SSF48403">
    <property type="entry name" value="Ankyrin repeat"/>
    <property type="match status" value="2"/>
</dbReference>
<organism evidence="7 8">
    <name type="scientific">Daphnia pulex</name>
    <name type="common">Water flea</name>
    <dbReference type="NCBI Taxonomy" id="6669"/>
    <lineage>
        <taxon>Eukaryota</taxon>
        <taxon>Metazoa</taxon>
        <taxon>Ecdysozoa</taxon>
        <taxon>Arthropoda</taxon>
        <taxon>Crustacea</taxon>
        <taxon>Branchiopoda</taxon>
        <taxon>Diplostraca</taxon>
        <taxon>Cladocera</taxon>
        <taxon>Anomopoda</taxon>
        <taxon>Daphniidae</taxon>
        <taxon>Daphnia</taxon>
    </lineage>
</organism>
<name>E9HJ13_DAPPU</name>
<feature type="region of interest" description="Disordered" evidence="6">
    <location>
        <begin position="475"/>
        <end position="572"/>
    </location>
</feature>
<reference evidence="7 8" key="1">
    <citation type="journal article" date="2011" name="Science">
        <title>The ecoresponsive genome of Daphnia pulex.</title>
        <authorList>
            <person name="Colbourne J.K."/>
            <person name="Pfrender M.E."/>
            <person name="Gilbert D."/>
            <person name="Thomas W.K."/>
            <person name="Tucker A."/>
            <person name="Oakley T.H."/>
            <person name="Tokishita S."/>
            <person name="Aerts A."/>
            <person name="Arnold G.J."/>
            <person name="Basu M.K."/>
            <person name="Bauer D.J."/>
            <person name="Caceres C.E."/>
            <person name="Carmel L."/>
            <person name="Casola C."/>
            <person name="Choi J.H."/>
            <person name="Detter J.C."/>
            <person name="Dong Q."/>
            <person name="Dusheyko S."/>
            <person name="Eads B.D."/>
            <person name="Frohlich T."/>
            <person name="Geiler-Samerotte K.A."/>
            <person name="Gerlach D."/>
            <person name="Hatcher P."/>
            <person name="Jogdeo S."/>
            <person name="Krijgsveld J."/>
            <person name="Kriventseva E.V."/>
            <person name="Kultz D."/>
            <person name="Laforsch C."/>
            <person name="Lindquist E."/>
            <person name="Lopez J."/>
            <person name="Manak J.R."/>
            <person name="Muller J."/>
            <person name="Pangilinan J."/>
            <person name="Patwardhan R.P."/>
            <person name="Pitluck S."/>
            <person name="Pritham E.J."/>
            <person name="Rechtsteiner A."/>
            <person name="Rho M."/>
            <person name="Rogozin I.B."/>
            <person name="Sakarya O."/>
            <person name="Salamov A."/>
            <person name="Schaack S."/>
            <person name="Shapiro H."/>
            <person name="Shiga Y."/>
            <person name="Skalitzky C."/>
            <person name="Smith Z."/>
            <person name="Souvorov A."/>
            <person name="Sung W."/>
            <person name="Tang Z."/>
            <person name="Tsuchiya D."/>
            <person name="Tu H."/>
            <person name="Vos H."/>
            <person name="Wang M."/>
            <person name="Wolf Y.I."/>
            <person name="Yamagata H."/>
            <person name="Yamada T."/>
            <person name="Ye Y."/>
            <person name="Shaw J.R."/>
            <person name="Andrews J."/>
            <person name="Crease T.J."/>
            <person name="Tang H."/>
            <person name="Lucas S.M."/>
            <person name="Robertson H.M."/>
            <person name="Bork P."/>
            <person name="Koonin E.V."/>
            <person name="Zdobnov E.M."/>
            <person name="Grigoriev I.V."/>
            <person name="Lynch M."/>
            <person name="Boore J.L."/>
        </authorList>
    </citation>
    <scope>NUCLEOTIDE SEQUENCE [LARGE SCALE GENOMIC DNA]</scope>
</reference>
<evidence type="ECO:0000256" key="6">
    <source>
        <dbReference type="SAM" id="MobiDB-lite"/>
    </source>
</evidence>
<dbReference type="PROSITE" id="PS50297">
    <property type="entry name" value="ANK_REP_REGION"/>
    <property type="match status" value="2"/>
</dbReference>
<dbReference type="EMBL" id="GL732659">
    <property type="protein sequence ID" value="EFX68275.1"/>
    <property type="molecule type" value="Genomic_DNA"/>
</dbReference>
<comment type="function">
    <text evidence="3">Plays an important role in regulating intracellular signaling events associated with erythroid terminal differentiation.</text>
</comment>
<evidence type="ECO:0000256" key="4">
    <source>
        <dbReference type="ARBA" id="ARBA00039237"/>
    </source>
</evidence>
<dbReference type="PROSITE" id="PS50088">
    <property type="entry name" value="ANK_REPEAT"/>
    <property type="match status" value="4"/>
</dbReference>
<dbReference type="InParanoid" id="E9HJ13"/>
<dbReference type="InterPro" id="IPR036770">
    <property type="entry name" value="Ankyrin_rpt-contain_sf"/>
</dbReference>
<accession>E9HJ13</accession>
<keyword evidence="8" id="KW-1185">Reference proteome</keyword>
<feature type="compositionally biased region" description="Low complexity" evidence="6">
    <location>
        <begin position="480"/>
        <end position="495"/>
    </location>
</feature>